<sequence length="241" mass="27662">MITNKVKLTWFGHCCFLIELAGRKILTDPYDTFNNVDVGQIESEYLLISSTWHDHGNIATSPKSHILSYSGRFEKDNLLITGIETRETRGTPNIIFNIQQDGVSITNFADWGDPSSIKEFTREENNILQSTNIAFARSNEIDIENGIQCAELALRVCKPRVLVIHHFFPRSFITEQDAKIIRKGLVYYETLLDRLTNKLPFKTEFINDYKTDLDITSLQQNTMLVFSKVHPQVRYLKKGGV</sequence>
<dbReference type="SUPFAM" id="SSF56281">
    <property type="entry name" value="Metallo-hydrolase/oxidoreductase"/>
    <property type="match status" value="1"/>
</dbReference>
<organism evidence="1 2">
    <name type="scientific">Candidatus Woesebacteria bacterium RIFCSPHIGHO2_12_FULL_41_24</name>
    <dbReference type="NCBI Taxonomy" id="1802510"/>
    <lineage>
        <taxon>Bacteria</taxon>
        <taxon>Candidatus Woeseibacteriota</taxon>
    </lineage>
</organism>
<dbReference type="Pfam" id="PF13483">
    <property type="entry name" value="Lactamase_B_3"/>
    <property type="match status" value="1"/>
</dbReference>
<dbReference type="PANTHER" id="PTHR42967:SF1">
    <property type="entry name" value="MBL FOLD METALLO-HYDROLASE"/>
    <property type="match status" value="1"/>
</dbReference>
<reference evidence="1 2" key="1">
    <citation type="journal article" date="2016" name="Nat. Commun.">
        <title>Thousands of microbial genomes shed light on interconnected biogeochemical processes in an aquifer system.</title>
        <authorList>
            <person name="Anantharaman K."/>
            <person name="Brown C.T."/>
            <person name="Hug L.A."/>
            <person name="Sharon I."/>
            <person name="Castelle C.J."/>
            <person name="Probst A.J."/>
            <person name="Thomas B.C."/>
            <person name="Singh A."/>
            <person name="Wilkins M.J."/>
            <person name="Karaoz U."/>
            <person name="Brodie E.L."/>
            <person name="Williams K.H."/>
            <person name="Hubbard S.S."/>
            <person name="Banfield J.F."/>
        </authorList>
    </citation>
    <scope>NUCLEOTIDE SEQUENCE [LARGE SCALE GENOMIC DNA]</scope>
</reference>
<evidence type="ECO:0008006" key="3">
    <source>
        <dbReference type="Google" id="ProtNLM"/>
    </source>
</evidence>
<accession>A0A1F8AU68</accession>
<dbReference type="InterPro" id="IPR036866">
    <property type="entry name" value="RibonucZ/Hydroxyglut_hydro"/>
</dbReference>
<dbReference type="PANTHER" id="PTHR42967">
    <property type="entry name" value="METAL DEPENDENT HYDROLASE"/>
    <property type="match status" value="1"/>
</dbReference>
<evidence type="ECO:0000313" key="1">
    <source>
        <dbReference type="EMBL" id="OGM55276.1"/>
    </source>
</evidence>
<proteinExistence type="predicted"/>
<dbReference type="Proteomes" id="UP000178603">
    <property type="component" value="Unassembled WGS sequence"/>
</dbReference>
<gene>
    <name evidence="1" type="ORF">A3E44_03255</name>
</gene>
<evidence type="ECO:0000313" key="2">
    <source>
        <dbReference type="Proteomes" id="UP000178603"/>
    </source>
</evidence>
<dbReference type="AlphaFoldDB" id="A0A1F8AU68"/>
<protein>
    <recommendedName>
        <fullName evidence="3">Metallo-beta-lactamase domain-containing protein</fullName>
    </recommendedName>
</protein>
<dbReference type="EMBL" id="MGGW01000004">
    <property type="protein sequence ID" value="OGM55276.1"/>
    <property type="molecule type" value="Genomic_DNA"/>
</dbReference>
<dbReference type="Gene3D" id="3.60.15.10">
    <property type="entry name" value="Ribonuclease Z/Hydroxyacylglutathione hydrolase-like"/>
    <property type="match status" value="1"/>
</dbReference>
<name>A0A1F8AU68_9BACT</name>
<comment type="caution">
    <text evidence="1">The sequence shown here is derived from an EMBL/GenBank/DDBJ whole genome shotgun (WGS) entry which is preliminary data.</text>
</comment>